<evidence type="ECO:0000259" key="8">
    <source>
        <dbReference type="Pfam" id="PF00717"/>
    </source>
</evidence>
<keyword evidence="2" id="KW-0378">Hydrolase</keyword>
<reference evidence="10" key="1">
    <citation type="submission" date="2017-09" db="EMBL/GenBank/DDBJ databases">
        <title>Depth-based differentiation of microbial function through sediment-hosted aquifers and enrichment of novel symbionts in the deep terrestrial subsurface.</title>
        <authorList>
            <person name="Probst A.J."/>
            <person name="Ladd B."/>
            <person name="Jarett J.K."/>
            <person name="Geller-Mcgrath D.E."/>
            <person name="Sieber C.M.K."/>
            <person name="Emerson J.B."/>
            <person name="Anantharaman K."/>
            <person name="Thomas B.C."/>
            <person name="Malmstrom R."/>
            <person name="Stieglmeier M."/>
            <person name="Klingl A."/>
            <person name="Woyke T."/>
            <person name="Ryan C.M."/>
            <person name="Banfield J.F."/>
        </authorList>
    </citation>
    <scope>NUCLEOTIDE SEQUENCE [LARGE SCALE GENOMIC DNA]</scope>
</reference>
<dbReference type="PANTHER" id="PTHR10806">
    <property type="entry name" value="SIGNAL PEPTIDASE COMPLEX CATALYTIC SUBUNIT SEC11"/>
    <property type="match status" value="1"/>
</dbReference>
<evidence type="ECO:0000313" key="9">
    <source>
        <dbReference type="EMBL" id="PIZ71274.1"/>
    </source>
</evidence>
<keyword evidence="4 7" id="KW-1133">Transmembrane helix</keyword>
<dbReference type="GO" id="GO:0016020">
    <property type="term" value="C:membrane"/>
    <property type="evidence" value="ECO:0007669"/>
    <property type="project" value="UniProtKB-SubCell"/>
</dbReference>
<feature type="domain" description="Peptidase S24/S26A/S26B/S26C" evidence="8">
    <location>
        <begin position="30"/>
        <end position="69"/>
    </location>
</feature>
<proteinExistence type="predicted"/>
<dbReference type="Proteomes" id="UP000231071">
    <property type="component" value="Unassembled WGS sequence"/>
</dbReference>
<dbReference type="GO" id="GO:0004252">
    <property type="term" value="F:serine-type endopeptidase activity"/>
    <property type="evidence" value="ECO:0007669"/>
    <property type="project" value="UniProtKB-UniRule"/>
</dbReference>
<organism evidence="9 10">
    <name type="scientific">Candidatus Portnoybacteria bacterium CG_4_10_14_0_2_um_filter_39_11</name>
    <dbReference type="NCBI Taxonomy" id="1974797"/>
    <lineage>
        <taxon>Bacteria</taxon>
        <taxon>Candidatus Portnoyibacteriota</taxon>
    </lineage>
</organism>
<sequence length="182" mass="19978">MKIWQTIYYVFLGVIGAIALLLIVSVFPITGNFKVLTVQSGSMMPAIKTGSIVLVKPTNNYKIGDIITFGQISKTKTPTTHRIAEIEVANGQPIYTTKGDANNAPDQKQVSAKEVIGRVLLDVPFLGYAVAAAKKPWGFMLLIAVPALLVIYEEAHKIWQEIKKSKTKKLDDEKMDSGINSE</sequence>
<protein>
    <recommendedName>
        <fullName evidence="6">Signal peptidase I</fullName>
        <ecNumber evidence="6">3.4.21.89</ecNumber>
    </recommendedName>
</protein>
<gene>
    <name evidence="9" type="ORF">COY09_01040</name>
</gene>
<dbReference type="EMBL" id="PFOI01000019">
    <property type="protein sequence ID" value="PIZ71274.1"/>
    <property type="molecule type" value="Genomic_DNA"/>
</dbReference>
<dbReference type="GO" id="GO:0009003">
    <property type="term" value="F:signal peptidase activity"/>
    <property type="evidence" value="ECO:0007669"/>
    <property type="project" value="UniProtKB-EC"/>
</dbReference>
<dbReference type="InterPro" id="IPR001733">
    <property type="entry name" value="Peptidase_S26B"/>
</dbReference>
<dbReference type="InterPro" id="IPR015927">
    <property type="entry name" value="Peptidase_S24_S26A/B/C"/>
</dbReference>
<dbReference type="SUPFAM" id="SSF51306">
    <property type="entry name" value="LexA/Signal peptidase"/>
    <property type="match status" value="1"/>
</dbReference>
<evidence type="ECO:0000256" key="4">
    <source>
        <dbReference type="ARBA" id="ARBA00022989"/>
    </source>
</evidence>
<comment type="subcellular location">
    <subcellularLocation>
        <location evidence="1">Membrane</location>
    </subcellularLocation>
</comment>
<dbReference type="AlphaFoldDB" id="A0A2M7UJ69"/>
<evidence type="ECO:0000256" key="7">
    <source>
        <dbReference type="SAM" id="Phobius"/>
    </source>
</evidence>
<dbReference type="NCBIfam" id="TIGR02228">
    <property type="entry name" value="sigpep_I_arch"/>
    <property type="match status" value="1"/>
</dbReference>
<dbReference type="CDD" id="cd06462">
    <property type="entry name" value="Peptidase_S24_S26"/>
    <property type="match status" value="1"/>
</dbReference>
<evidence type="ECO:0000313" key="10">
    <source>
        <dbReference type="Proteomes" id="UP000231071"/>
    </source>
</evidence>
<dbReference type="Gene3D" id="2.10.109.10">
    <property type="entry name" value="Umud Fragment, subunit A"/>
    <property type="match status" value="1"/>
</dbReference>
<evidence type="ECO:0000256" key="2">
    <source>
        <dbReference type="ARBA" id="ARBA00022670"/>
    </source>
</evidence>
<evidence type="ECO:0000256" key="5">
    <source>
        <dbReference type="ARBA" id="ARBA00023136"/>
    </source>
</evidence>
<dbReference type="PANTHER" id="PTHR10806:SF6">
    <property type="entry name" value="SIGNAL PEPTIDASE COMPLEX CATALYTIC SUBUNIT SEC11"/>
    <property type="match status" value="1"/>
</dbReference>
<keyword evidence="3 7" id="KW-0812">Transmembrane</keyword>
<feature type="transmembrane region" description="Helical" evidence="7">
    <location>
        <begin position="6"/>
        <end position="27"/>
    </location>
</feature>
<comment type="caution">
    <text evidence="9">The sequence shown here is derived from an EMBL/GenBank/DDBJ whole genome shotgun (WGS) entry which is preliminary data.</text>
</comment>
<dbReference type="InterPro" id="IPR036286">
    <property type="entry name" value="LexA/Signal_pep-like_sf"/>
</dbReference>
<evidence type="ECO:0000256" key="6">
    <source>
        <dbReference type="NCBIfam" id="TIGR02228"/>
    </source>
</evidence>
<dbReference type="GO" id="GO:0006465">
    <property type="term" value="P:signal peptide processing"/>
    <property type="evidence" value="ECO:0007669"/>
    <property type="project" value="UniProtKB-UniRule"/>
</dbReference>
<evidence type="ECO:0000256" key="3">
    <source>
        <dbReference type="ARBA" id="ARBA00022692"/>
    </source>
</evidence>
<keyword evidence="5 7" id="KW-0472">Membrane</keyword>
<dbReference type="EC" id="3.4.21.89" evidence="6"/>
<keyword evidence="2" id="KW-0645">Protease</keyword>
<accession>A0A2M7UJ69</accession>
<evidence type="ECO:0000256" key="1">
    <source>
        <dbReference type="ARBA" id="ARBA00004370"/>
    </source>
</evidence>
<dbReference type="Pfam" id="PF00717">
    <property type="entry name" value="Peptidase_S24"/>
    <property type="match status" value="1"/>
</dbReference>
<name>A0A2M7UJ69_9BACT</name>
<feature type="transmembrane region" description="Helical" evidence="7">
    <location>
        <begin position="137"/>
        <end position="155"/>
    </location>
</feature>